<dbReference type="GO" id="GO:0008528">
    <property type="term" value="F:G protein-coupled peptide receptor activity"/>
    <property type="evidence" value="ECO:0007669"/>
    <property type="project" value="TreeGrafter"/>
</dbReference>
<evidence type="ECO:0000259" key="10">
    <source>
        <dbReference type="PROSITE" id="PS50262"/>
    </source>
</evidence>
<feature type="transmembrane region" description="Helical" evidence="9">
    <location>
        <begin position="78"/>
        <end position="101"/>
    </location>
</feature>
<dbReference type="Proteomes" id="UP000663860">
    <property type="component" value="Unassembled WGS sequence"/>
</dbReference>
<reference evidence="12" key="1">
    <citation type="submission" date="2021-02" db="EMBL/GenBank/DDBJ databases">
        <authorList>
            <person name="Nowell W R."/>
        </authorList>
    </citation>
    <scope>NUCLEOTIDE SEQUENCE</scope>
</reference>
<evidence type="ECO:0000313" key="13">
    <source>
        <dbReference type="Proteomes" id="UP000663868"/>
    </source>
</evidence>
<evidence type="ECO:0000256" key="6">
    <source>
        <dbReference type="ARBA" id="ARBA00023136"/>
    </source>
</evidence>
<evidence type="ECO:0000256" key="7">
    <source>
        <dbReference type="ARBA" id="ARBA00023170"/>
    </source>
</evidence>
<evidence type="ECO:0000256" key="2">
    <source>
        <dbReference type="ARBA" id="ARBA00022475"/>
    </source>
</evidence>
<keyword evidence="2" id="KW-1003">Cell membrane</keyword>
<dbReference type="PANTHER" id="PTHR24230:SF158">
    <property type="entry name" value="G-PROTEIN COUPLED RECEPTORS FAMILY 1 PROFILE DOMAIN-CONTAINING PROTEIN"/>
    <property type="match status" value="1"/>
</dbReference>
<accession>A0A819KXE5</accession>
<feature type="domain" description="G-protein coupled receptors family 1 profile" evidence="10">
    <location>
        <begin position="60"/>
        <end position="314"/>
    </location>
</feature>
<dbReference type="AlphaFoldDB" id="A0A819KXE5"/>
<comment type="caution">
    <text evidence="12">The sequence shown here is derived from an EMBL/GenBank/DDBJ whole genome shotgun (WGS) entry which is preliminary data.</text>
</comment>
<dbReference type="GO" id="GO:0007218">
    <property type="term" value="P:neuropeptide signaling pathway"/>
    <property type="evidence" value="ECO:0007669"/>
    <property type="project" value="TreeGrafter"/>
</dbReference>
<dbReference type="EMBL" id="CAJOBB010002271">
    <property type="protein sequence ID" value="CAF3954408.1"/>
    <property type="molecule type" value="Genomic_DNA"/>
</dbReference>
<feature type="transmembrane region" description="Helical" evidence="9">
    <location>
        <begin position="45"/>
        <end position="66"/>
    </location>
</feature>
<evidence type="ECO:0000256" key="5">
    <source>
        <dbReference type="ARBA" id="ARBA00023040"/>
    </source>
</evidence>
<proteinExistence type="predicted"/>
<dbReference type="PANTHER" id="PTHR24230">
    <property type="entry name" value="G-PROTEIN COUPLED RECEPTOR"/>
    <property type="match status" value="1"/>
</dbReference>
<evidence type="ECO:0000256" key="9">
    <source>
        <dbReference type="SAM" id="Phobius"/>
    </source>
</evidence>
<evidence type="ECO:0000313" key="12">
    <source>
        <dbReference type="EMBL" id="CAF3954408.1"/>
    </source>
</evidence>
<evidence type="ECO:0000256" key="4">
    <source>
        <dbReference type="ARBA" id="ARBA00022989"/>
    </source>
</evidence>
<name>A0A819KXE5_9BILA</name>
<comment type="subcellular location">
    <subcellularLocation>
        <location evidence="1">Cell membrane</location>
        <topology evidence="1">Multi-pass membrane protein</topology>
    </subcellularLocation>
</comment>
<feature type="transmembrane region" description="Helical" evidence="9">
    <location>
        <begin position="291"/>
        <end position="316"/>
    </location>
</feature>
<keyword evidence="3 9" id="KW-0812">Transmembrane</keyword>
<dbReference type="EMBL" id="CAJNOE010000204">
    <property type="protein sequence ID" value="CAF1044679.1"/>
    <property type="molecule type" value="Genomic_DNA"/>
</dbReference>
<dbReference type="PROSITE" id="PS50262">
    <property type="entry name" value="G_PROTEIN_RECEP_F1_2"/>
    <property type="match status" value="1"/>
</dbReference>
<evidence type="ECO:0000313" key="11">
    <source>
        <dbReference type="EMBL" id="CAF1044679.1"/>
    </source>
</evidence>
<dbReference type="Proteomes" id="UP000663868">
    <property type="component" value="Unassembled WGS sequence"/>
</dbReference>
<evidence type="ECO:0000256" key="8">
    <source>
        <dbReference type="ARBA" id="ARBA00023224"/>
    </source>
</evidence>
<sequence>MYTEQLSLLYKQIPKMVDNNITTTVDLMQTSKSLSDTLNLISQNILIYLPLVFFIFGLIGFIGNVFTYLQPQLRSNTCCIYSLCGSFIDIINLSINSFPTFLAAKSGINIPWYLSSGLCKFNIFILVFLPHLSINFLCMAIIDRFAITCDHTSSIRRITQLRKVPWMIGLAVLTSGLFSLCGALDYDLMYGYLCVSTQPMATSISYIVLIGLVSPITMIIFVLLTYRNVRRSRRRVGEVGRTCRQNLRNQFIVTIFAQILITTFIALQWIITYTYFTFAPVYTETPVDLSIIIFVFGLSSNFYFLNNVKAFYISILTSRVFRKAFMSEEEARRLLIEISAVDRATLFDDVKMMYHAIIDNLKNTFSKDSHVLDPALRTQPDSVDKMIRVEGAIPKLLTDTGVDHIYNE</sequence>
<feature type="transmembrane region" description="Helical" evidence="9">
    <location>
        <begin position="251"/>
        <end position="271"/>
    </location>
</feature>
<feature type="transmembrane region" description="Helical" evidence="9">
    <location>
        <begin position="206"/>
        <end position="226"/>
    </location>
</feature>
<keyword evidence="8" id="KW-0807">Transducer</keyword>
<gene>
    <name evidence="11" type="ORF">IZO911_LOCUS19989</name>
    <name evidence="12" type="ORF">KXQ929_LOCUS25806</name>
</gene>
<feature type="transmembrane region" description="Helical" evidence="9">
    <location>
        <begin position="164"/>
        <end position="186"/>
    </location>
</feature>
<organism evidence="12 13">
    <name type="scientific">Adineta steineri</name>
    <dbReference type="NCBI Taxonomy" id="433720"/>
    <lineage>
        <taxon>Eukaryota</taxon>
        <taxon>Metazoa</taxon>
        <taxon>Spiralia</taxon>
        <taxon>Gnathifera</taxon>
        <taxon>Rotifera</taxon>
        <taxon>Eurotatoria</taxon>
        <taxon>Bdelloidea</taxon>
        <taxon>Adinetida</taxon>
        <taxon>Adinetidae</taxon>
        <taxon>Adineta</taxon>
    </lineage>
</organism>
<keyword evidence="7" id="KW-0675">Receptor</keyword>
<keyword evidence="5" id="KW-0297">G-protein coupled receptor</keyword>
<evidence type="ECO:0000256" key="1">
    <source>
        <dbReference type="ARBA" id="ARBA00004651"/>
    </source>
</evidence>
<dbReference type="SUPFAM" id="SSF81321">
    <property type="entry name" value="Family A G protein-coupled receptor-like"/>
    <property type="match status" value="1"/>
</dbReference>
<keyword evidence="4 9" id="KW-1133">Transmembrane helix</keyword>
<dbReference type="GO" id="GO:0005886">
    <property type="term" value="C:plasma membrane"/>
    <property type="evidence" value="ECO:0007669"/>
    <property type="project" value="UniProtKB-SubCell"/>
</dbReference>
<keyword evidence="6 9" id="KW-0472">Membrane</keyword>
<protein>
    <recommendedName>
        <fullName evidence="10">G-protein coupled receptors family 1 profile domain-containing protein</fullName>
    </recommendedName>
</protein>
<feature type="transmembrane region" description="Helical" evidence="9">
    <location>
        <begin position="121"/>
        <end position="143"/>
    </location>
</feature>
<dbReference type="Gene3D" id="1.20.1070.10">
    <property type="entry name" value="Rhodopsin 7-helix transmembrane proteins"/>
    <property type="match status" value="1"/>
</dbReference>
<evidence type="ECO:0000256" key="3">
    <source>
        <dbReference type="ARBA" id="ARBA00022692"/>
    </source>
</evidence>
<dbReference type="CDD" id="cd00637">
    <property type="entry name" value="7tm_classA_rhodopsin-like"/>
    <property type="match status" value="1"/>
</dbReference>
<dbReference type="InterPro" id="IPR017452">
    <property type="entry name" value="GPCR_Rhodpsn_7TM"/>
</dbReference>